<keyword evidence="12" id="KW-1185">Reference proteome</keyword>
<dbReference type="Ensembl" id="ENSANIT00000007771.1">
    <property type="protein sequence ID" value="ENSANIP00000007514.1"/>
    <property type="gene ID" value="ENSANIG00000005113.1"/>
</dbReference>
<protein>
    <submittedName>
        <fullName evidence="11">Uncharacterized protein</fullName>
    </submittedName>
</protein>
<accession>A0A8B9RSM1</accession>
<keyword evidence="7" id="KW-1133">Transmembrane helix</keyword>
<evidence type="ECO:0000256" key="8">
    <source>
        <dbReference type="ARBA" id="ARBA00023034"/>
    </source>
</evidence>
<keyword evidence="5" id="KW-0812">Transmembrane</keyword>
<keyword evidence="10" id="KW-0325">Glycoprotein</keyword>
<dbReference type="InterPro" id="IPR001675">
    <property type="entry name" value="Glyco_trans_29"/>
</dbReference>
<evidence type="ECO:0000256" key="1">
    <source>
        <dbReference type="ARBA" id="ARBA00004323"/>
    </source>
</evidence>
<evidence type="ECO:0000256" key="2">
    <source>
        <dbReference type="ARBA" id="ARBA00006003"/>
    </source>
</evidence>
<comment type="similarity">
    <text evidence="2">Belongs to the glycosyltransferase 29 family.</text>
</comment>
<name>A0A8B9RSM1_9AVES</name>
<keyword evidence="9" id="KW-0472">Membrane</keyword>
<keyword evidence="8" id="KW-0333">Golgi apparatus</keyword>
<keyword evidence="3" id="KW-0328">Glycosyltransferase</keyword>
<dbReference type="Proteomes" id="UP000694541">
    <property type="component" value="Unplaced"/>
</dbReference>
<evidence type="ECO:0000313" key="11">
    <source>
        <dbReference type="Ensembl" id="ENSANIP00000007514.1"/>
    </source>
</evidence>
<keyword evidence="6" id="KW-0735">Signal-anchor</keyword>
<sequence length="308" mass="35183">MRVAWRWVLGKQVCEGNDSCVESPGFCSNLKFSLSVQLHSPFCLSLLSLFISSLSRFLSLPFRHVLSSSFHTDELNLWCQRCIVVGSIYGQRFGKMIDSYHVIIRLNDRTSTRLFFPESALPNTLENNDDDELMVFVPFKPLDFSWLMEYNGNISQLHTLNPYVTYEAMYKLLQLNTSSRRYATTGITALNLALHMCQEVNIAGFGYPCNHDNTTPIHYYNMDHSLKKDLCQHNIAAERSWLLEMIEWGMTADIASPSFQAQTAERGLCCLLSPPDTTDDPSWALPLFQVVLSRSQFVLSHVGWEMNP</sequence>
<reference evidence="11" key="1">
    <citation type="submission" date="2025-08" db="UniProtKB">
        <authorList>
            <consortium name="Ensembl"/>
        </authorList>
    </citation>
    <scope>IDENTIFICATION</scope>
</reference>
<organism evidence="11 12">
    <name type="scientific">Accipiter nisus</name>
    <name type="common">Eurasian sparrowhawk</name>
    <dbReference type="NCBI Taxonomy" id="211598"/>
    <lineage>
        <taxon>Eukaryota</taxon>
        <taxon>Metazoa</taxon>
        <taxon>Chordata</taxon>
        <taxon>Craniata</taxon>
        <taxon>Vertebrata</taxon>
        <taxon>Euteleostomi</taxon>
        <taxon>Archelosauria</taxon>
        <taxon>Archosauria</taxon>
        <taxon>Dinosauria</taxon>
        <taxon>Saurischia</taxon>
        <taxon>Theropoda</taxon>
        <taxon>Coelurosauria</taxon>
        <taxon>Aves</taxon>
        <taxon>Neognathae</taxon>
        <taxon>Neoaves</taxon>
        <taxon>Telluraves</taxon>
        <taxon>Accipitrimorphae</taxon>
        <taxon>Accipitriformes</taxon>
        <taxon>Accipitridae</taxon>
        <taxon>Accipitrinae</taxon>
        <taxon>Accipiter</taxon>
    </lineage>
</organism>
<evidence type="ECO:0000256" key="5">
    <source>
        <dbReference type="ARBA" id="ARBA00022692"/>
    </source>
</evidence>
<evidence type="ECO:0000256" key="7">
    <source>
        <dbReference type="ARBA" id="ARBA00022989"/>
    </source>
</evidence>
<evidence type="ECO:0000256" key="4">
    <source>
        <dbReference type="ARBA" id="ARBA00022679"/>
    </source>
</evidence>
<evidence type="ECO:0000256" key="3">
    <source>
        <dbReference type="ARBA" id="ARBA00022676"/>
    </source>
</evidence>
<dbReference type="GO" id="GO:0000139">
    <property type="term" value="C:Golgi membrane"/>
    <property type="evidence" value="ECO:0007669"/>
    <property type="project" value="UniProtKB-SubCell"/>
</dbReference>
<dbReference type="GO" id="GO:0009247">
    <property type="term" value="P:glycolipid biosynthetic process"/>
    <property type="evidence" value="ECO:0007669"/>
    <property type="project" value="TreeGrafter"/>
</dbReference>
<dbReference type="GO" id="GO:0003836">
    <property type="term" value="F:beta-galactoside (CMP) alpha-2,3-sialyltransferase activity"/>
    <property type="evidence" value="ECO:0007669"/>
    <property type="project" value="TreeGrafter"/>
</dbReference>
<evidence type="ECO:0000256" key="6">
    <source>
        <dbReference type="ARBA" id="ARBA00022968"/>
    </source>
</evidence>
<evidence type="ECO:0000256" key="10">
    <source>
        <dbReference type="ARBA" id="ARBA00023180"/>
    </source>
</evidence>
<evidence type="ECO:0000256" key="9">
    <source>
        <dbReference type="ARBA" id="ARBA00023136"/>
    </source>
</evidence>
<evidence type="ECO:0000313" key="12">
    <source>
        <dbReference type="Proteomes" id="UP000694541"/>
    </source>
</evidence>
<proteinExistence type="inferred from homology"/>
<dbReference type="InterPro" id="IPR051142">
    <property type="entry name" value="Glycosyltransferase_29"/>
</dbReference>
<dbReference type="PANTHER" id="PTHR13713">
    <property type="entry name" value="SIALYLTRANSFERASE"/>
    <property type="match status" value="1"/>
</dbReference>
<dbReference type="Pfam" id="PF00777">
    <property type="entry name" value="Glyco_transf_29"/>
    <property type="match status" value="1"/>
</dbReference>
<reference evidence="11" key="2">
    <citation type="submission" date="2025-09" db="UniProtKB">
        <authorList>
            <consortium name="Ensembl"/>
        </authorList>
    </citation>
    <scope>IDENTIFICATION</scope>
</reference>
<dbReference type="InterPro" id="IPR038578">
    <property type="entry name" value="GT29-like_sf"/>
</dbReference>
<dbReference type="AlphaFoldDB" id="A0A8B9RSM1"/>
<keyword evidence="4" id="KW-0808">Transferase</keyword>
<dbReference type="Gene3D" id="3.90.1480.20">
    <property type="entry name" value="Glycosyl transferase family 29"/>
    <property type="match status" value="1"/>
</dbReference>
<dbReference type="PANTHER" id="PTHR13713:SF59">
    <property type="entry name" value="ST3 BETA-GALACTOSIDE ALPHA-2,3-SIALYLTRANSFERASE 4"/>
    <property type="match status" value="1"/>
</dbReference>
<dbReference type="GO" id="GO:0047288">
    <property type="term" value="F:beta-D-galactosyl-(1-&gt;3)-N-acetyl-beta-D-galactosaminide alpha-2,3- sialyltransferase"/>
    <property type="evidence" value="ECO:0007669"/>
    <property type="project" value="TreeGrafter"/>
</dbReference>
<comment type="subcellular location">
    <subcellularLocation>
        <location evidence="1">Golgi apparatus membrane</location>
        <topology evidence="1">Single-pass type II membrane protein</topology>
    </subcellularLocation>
</comment>